<keyword evidence="9" id="KW-1185">Reference proteome</keyword>
<keyword evidence="1" id="KW-0147">Chitin-binding</keyword>
<keyword evidence="2 6" id="KW-0732">Signal</keyword>
<feature type="domain" description="Chitin-binding type-2" evidence="7">
    <location>
        <begin position="181"/>
        <end position="236"/>
    </location>
</feature>
<feature type="domain" description="Chitin-binding type-2" evidence="7">
    <location>
        <begin position="240"/>
        <end position="291"/>
    </location>
</feature>
<dbReference type="AlphaFoldDB" id="A0AAW2GE57"/>
<gene>
    <name evidence="8" type="ORF">PUN28_004521</name>
</gene>
<dbReference type="SMART" id="SM00494">
    <property type="entry name" value="ChtBD2"/>
    <property type="match status" value="6"/>
</dbReference>
<evidence type="ECO:0000256" key="4">
    <source>
        <dbReference type="ARBA" id="ARBA00023157"/>
    </source>
</evidence>
<dbReference type="PANTHER" id="PTHR23301:SF0">
    <property type="entry name" value="CHITIN-BINDING TYPE-2 DOMAIN-CONTAINING PROTEIN-RELATED"/>
    <property type="match status" value="1"/>
</dbReference>
<evidence type="ECO:0000313" key="8">
    <source>
        <dbReference type="EMBL" id="KAL0125464.1"/>
    </source>
</evidence>
<dbReference type="EMBL" id="JADYXP020000004">
    <property type="protein sequence ID" value="KAL0125464.1"/>
    <property type="molecule type" value="Genomic_DNA"/>
</dbReference>
<dbReference type="InterPro" id="IPR051940">
    <property type="entry name" value="Chitin_bind-dev_reg"/>
</dbReference>
<dbReference type="InterPro" id="IPR036508">
    <property type="entry name" value="Chitin-bd_dom_sf"/>
</dbReference>
<comment type="caution">
    <text evidence="8">The sequence shown here is derived from an EMBL/GenBank/DDBJ whole genome shotgun (WGS) entry which is preliminary data.</text>
</comment>
<evidence type="ECO:0000256" key="3">
    <source>
        <dbReference type="ARBA" id="ARBA00022737"/>
    </source>
</evidence>
<proteinExistence type="predicted"/>
<sequence>MKGKYLIAVAFLASWTVITASQLPFFFEDENECPAPPDPSPPKLISHESDCDKYYECRNGQKALRVCSTGLFFSKRWRGCVDQRYSDCPLPTTPPTTPTPTSPTTPTPNVCPAPPDPCPPVLLSHESNCTLFYECQNGRAILRFCAPNLFFSLKWRGCVDQAISDCPPPTPTPTPTSNPRPDRCEKDGDLLPHECNCAEFYLCKNGGKALQQCQPGHIFNPLSRTCEKGDPKTCKLDDPDPICEEGELIPHECDCIHYYECKNGQKALRECPEGENFHNGTLQCEKGFNCSWPICSEGNRTKHGCNCEKYYECENNDWYLRNCSNNTHYNEATQTCTSPITAGCETPGYCKDNSKKWHHECDCRLYYECKNNTKTIHDCAWGEYFNNVTLTCEILTDDATCKNDWDPWKIDDYYF</sequence>
<feature type="signal peptide" evidence="6">
    <location>
        <begin position="1"/>
        <end position="20"/>
    </location>
</feature>
<feature type="domain" description="Chitin-binding type-2" evidence="7">
    <location>
        <begin position="292"/>
        <end position="346"/>
    </location>
</feature>
<dbReference type="PROSITE" id="PS50940">
    <property type="entry name" value="CHIT_BIND_II"/>
    <property type="match status" value="6"/>
</dbReference>
<dbReference type="InterPro" id="IPR002557">
    <property type="entry name" value="Chitin-bd_dom"/>
</dbReference>
<evidence type="ECO:0000256" key="1">
    <source>
        <dbReference type="ARBA" id="ARBA00022669"/>
    </source>
</evidence>
<protein>
    <recommendedName>
        <fullName evidence="7">Chitin-binding type-2 domain-containing protein</fullName>
    </recommendedName>
</protein>
<name>A0AAW2GE57_9HYME</name>
<feature type="chain" id="PRO_5043991138" description="Chitin-binding type-2 domain-containing protein" evidence="6">
    <location>
        <begin position="21"/>
        <end position="415"/>
    </location>
</feature>
<accession>A0AAW2GE57</accession>
<evidence type="ECO:0000313" key="9">
    <source>
        <dbReference type="Proteomes" id="UP001430953"/>
    </source>
</evidence>
<dbReference type="SUPFAM" id="SSF57625">
    <property type="entry name" value="Invertebrate chitin-binding proteins"/>
    <property type="match status" value="6"/>
</dbReference>
<evidence type="ECO:0000259" key="7">
    <source>
        <dbReference type="PROSITE" id="PS50940"/>
    </source>
</evidence>
<feature type="domain" description="Chitin-binding type-2" evidence="7">
    <location>
        <begin position="347"/>
        <end position="403"/>
    </location>
</feature>
<dbReference type="Pfam" id="PF01607">
    <property type="entry name" value="CBM_14"/>
    <property type="match status" value="6"/>
</dbReference>
<dbReference type="GO" id="GO:0005576">
    <property type="term" value="C:extracellular region"/>
    <property type="evidence" value="ECO:0007669"/>
    <property type="project" value="InterPro"/>
</dbReference>
<dbReference type="PANTHER" id="PTHR23301">
    <property type="entry name" value="CHITIN BINDING PERITROPHIN-A"/>
    <property type="match status" value="1"/>
</dbReference>
<keyword evidence="5" id="KW-0325">Glycoprotein</keyword>
<dbReference type="Proteomes" id="UP001430953">
    <property type="component" value="Unassembled WGS sequence"/>
</dbReference>
<evidence type="ECO:0000256" key="2">
    <source>
        <dbReference type="ARBA" id="ARBA00022729"/>
    </source>
</evidence>
<dbReference type="GO" id="GO:0008061">
    <property type="term" value="F:chitin binding"/>
    <property type="evidence" value="ECO:0007669"/>
    <property type="project" value="UniProtKB-KW"/>
</dbReference>
<evidence type="ECO:0000256" key="5">
    <source>
        <dbReference type="ARBA" id="ARBA00023180"/>
    </source>
</evidence>
<reference evidence="8 9" key="1">
    <citation type="submission" date="2023-03" db="EMBL/GenBank/DDBJ databases">
        <title>High recombination rates correlate with genetic variation in Cardiocondyla obscurior ants.</title>
        <authorList>
            <person name="Errbii M."/>
        </authorList>
    </citation>
    <scope>NUCLEOTIDE SEQUENCE [LARGE SCALE GENOMIC DNA]</scope>
    <source>
        <strain evidence="8">Alpha-2009</strain>
        <tissue evidence="8">Whole body</tissue>
    </source>
</reference>
<keyword evidence="3" id="KW-0677">Repeat</keyword>
<keyword evidence="4" id="KW-1015">Disulfide bond</keyword>
<feature type="domain" description="Chitin-binding type-2" evidence="7">
    <location>
        <begin position="115"/>
        <end position="168"/>
    </location>
</feature>
<organism evidence="8 9">
    <name type="scientific">Cardiocondyla obscurior</name>
    <dbReference type="NCBI Taxonomy" id="286306"/>
    <lineage>
        <taxon>Eukaryota</taxon>
        <taxon>Metazoa</taxon>
        <taxon>Ecdysozoa</taxon>
        <taxon>Arthropoda</taxon>
        <taxon>Hexapoda</taxon>
        <taxon>Insecta</taxon>
        <taxon>Pterygota</taxon>
        <taxon>Neoptera</taxon>
        <taxon>Endopterygota</taxon>
        <taxon>Hymenoptera</taxon>
        <taxon>Apocrita</taxon>
        <taxon>Aculeata</taxon>
        <taxon>Formicoidea</taxon>
        <taxon>Formicidae</taxon>
        <taxon>Myrmicinae</taxon>
        <taxon>Cardiocondyla</taxon>
    </lineage>
</organism>
<evidence type="ECO:0000256" key="6">
    <source>
        <dbReference type="SAM" id="SignalP"/>
    </source>
</evidence>
<dbReference type="Gene3D" id="2.170.140.10">
    <property type="entry name" value="Chitin binding domain"/>
    <property type="match status" value="6"/>
</dbReference>
<feature type="domain" description="Chitin-binding type-2" evidence="7">
    <location>
        <begin position="30"/>
        <end position="90"/>
    </location>
</feature>